<dbReference type="GeneID" id="24922787"/>
<organism evidence="4">
    <name type="scientific">Blastocystis hominis</name>
    <dbReference type="NCBI Taxonomy" id="12968"/>
    <lineage>
        <taxon>Eukaryota</taxon>
        <taxon>Sar</taxon>
        <taxon>Stramenopiles</taxon>
        <taxon>Bigyra</taxon>
        <taxon>Opalozoa</taxon>
        <taxon>Opalinata</taxon>
        <taxon>Blastocystidae</taxon>
        <taxon>Blastocystis</taxon>
    </lineage>
</organism>
<keyword evidence="1 2" id="KW-0728">SH3 domain</keyword>
<reference evidence="4" key="1">
    <citation type="submission" date="2010-02" db="EMBL/GenBank/DDBJ databases">
        <title>Sequencing and annotation of the Blastocystis hominis genome.</title>
        <authorList>
            <person name="Wincker P."/>
        </authorList>
    </citation>
    <scope>NUCLEOTIDE SEQUENCE</scope>
    <source>
        <strain evidence="4">Singapore isolate B</strain>
    </source>
</reference>
<dbReference type="EMBL" id="FN668661">
    <property type="protein sequence ID" value="CBK23670.2"/>
    <property type="molecule type" value="Genomic_DNA"/>
</dbReference>
<evidence type="ECO:0000259" key="3">
    <source>
        <dbReference type="PROSITE" id="PS50002"/>
    </source>
</evidence>
<dbReference type="PROSITE" id="PS50002">
    <property type="entry name" value="SH3"/>
    <property type="match status" value="1"/>
</dbReference>
<evidence type="ECO:0000256" key="2">
    <source>
        <dbReference type="PROSITE-ProRule" id="PRU00192"/>
    </source>
</evidence>
<dbReference type="Gene3D" id="2.30.30.40">
    <property type="entry name" value="SH3 Domains"/>
    <property type="match status" value="1"/>
</dbReference>
<dbReference type="InParanoid" id="D8M6B7"/>
<evidence type="ECO:0000256" key="1">
    <source>
        <dbReference type="ARBA" id="ARBA00022443"/>
    </source>
</evidence>
<evidence type="ECO:0000313" key="4">
    <source>
        <dbReference type="EMBL" id="CBK23670.2"/>
    </source>
</evidence>
<dbReference type="SUPFAM" id="SSF50044">
    <property type="entry name" value="SH3-domain"/>
    <property type="match status" value="1"/>
</dbReference>
<keyword evidence="5" id="KW-1185">Reference proteome</keyword>
<dbReference type="InterPro" id="IPR001452">
    <property type="entry name" value="SH3_domain"/>
</dbReference>
<gene>
    <name evidence="4" type="ORF">GSBLH_T00006663001</name>
</gene>
<feature type="domain" description="SH3" evidence="3">
    <location>
        <begin position="1"/>
        <end position="53"/>
    </location>
</feature>
<dbReference type="Proteomes" id="UP000008312">
    <property type="component" value="Unassembled WGS sequence"/>
</dbReference>
<dbReference type="RefSeq" id="XP_012897718.1">
    <property type="nucleotide sequence ID" value="XM_013042264.1"/>
</dbReference>
<dbReference type="AlphaFoldDB" id="D8M6B7"/>
<dbReference type="InterPro" id="IPR036028">
    <property type="entry name" value="SH3-like_dom_sf"/>
</dbReference>
<proteinExistence type="predicted"/>
<sequence>MLFSFSLNDSRCLTASKGEQLIVFLHKSPPDWYLCQNAHGQRGIIPRNRLRVY</sequence>
<accession>D8M6B7</accession>
<name>D8M6B7_BLAHO</name>
<dbReference type="Pfam" id="PF07653">
    <property type="entry name" value="SH3_2"/>
    <property type="match status" value="1"/>
</dbReference>
<evidence type="ECO:0000313" key="5">
    <source>
        <dbReference type="Proteomes" id="UP000008312"/>
    </source>
</evidence>
<protein>
    <recommendedName>
        <fullName evidence="3">SH3 domain-containing protein</fullName>
    </recommendedName>
</protein>
<dbReference type="OrthoDB" id="5340910at2759"/>